<comment type="subcellular location">
    <subcellularLocation>
        <location evidence="1">Nucleus</location>
    </subcellularLocation>
</comment>
<evidence type="ECO:0000256" key="3">
    <source>
        <dbReference type="SAM" id="MobiDB-lite"/>
    </source>
</evidence>
<reference evidence="5 6" key="1">
    <citation type="submission" date="2017-03" db="EMBL/GenBank/DDBJ databases">
        <title>WGS assembly of Porphyra umbilicalis.</title>
        <authorList>
            <person name="Brawley S.H."/>
            <person name="Blouin N.A."/>
            <person name="Ficko-Blean E."/>
            <person name="Wheeler G.L."/>
            <person name="Lohr M."/>
            <person name="Goodson H.V."/>
            <person name="Jenkins J.W."/>
            <person name="Blaby-Haas C.E."/>
            <person name="Helliwell K.E."/>
            <person name="Chan C."/>
            <person name="Marriage T."/>
            <person name="Bhattacharya D."/>
            <person name="Klein A.S."/>
            <person name="Badis Y."/>
            <person name="Brodie J."/>
            <person name="Cao Y."/>
            <person name="Collen J."/>
            <person name="Dittami S.M."/>
            <person name="Gachon C.M."/>
            <person name="Green B.R."/>
            <person name="Karpowicz S."/>
            <person name="Kim J.W."/>
            <person name="Kudahl U."/>
            <person name="Lin S."/>
            <person name="Michel G."/>
            <person name="Mittag M."/>
            <person name="Olson B.J."/>
            <person name="Pangilinan J."/>
            <person name="Peng Y."/>
            <person name="Qiu H."/>
            <person name="Shu S."/>
            <person name="Singer J.T."/>
            <person name="Smith A.G."/>
            <person name="Sprecher B.N."/>
            <person name="Wagner V."/>
            <person name="Wang W."/>
            <person name="Wang Z.-Y."/>
            <person name="Yan J."/>
            <person name="Yarish C."/>
            <person name="Zoeuner-Riek S."/>
            <person name="Zhuang Y."/>
            <person name="Zou Y."/>
            <person name="Lindquist E.A."/>
            <person name="Grimwood J."/>
            <person name="Barry K."/>
            <person name="Rokhsar D.S."/>
            <person name="Schmutz J."/>
            <person name="Stiller J.W."/>
            <person name="Grossman A.R."/>
            <person name="Prochnik S.E."/>
        </authorList>
    </citation>
    <scope>NUCLEOTIDE SEQUENCE [LARGE SCALE GENOMIC DNA]</scope>
    <source>
        <strain evidence="5">4086291</strain>
    </source>
</reference>
<name>A0A1X6P1X4_PORUM</name>
<evidence type="ECO:0000313" key="6">
    <source>
        <dbReference type="Proteomes" id="UP000218209"/>
    </source>
</evidence>
<evidence type="ECO:0000256" key="2">
    <source>
        <dbReference type="ARBA" id="ARBA00023242"/>
    </source>
</evidence>
<dbReference type="GO" id="GO:0003700">
    <property type="term" value="F:DNA-binding transcription factor activity"/>
    <property type="evidence" value="ECO:0007669"/>
    <property type="project" value="TreeGrafter"/>
</dbReference>
<dbReference type="PROSITE" id="PS51017">
    <property type="entry name" value="CCT"/>
    <property type="match status" value="1"/>
</dbReference>
<feature type="region of interest" description="Disordered" evidence="3">
    <location>
        <begin position="1"/>
        <end position="30"/>
    </location>
</feature>
<accession>A0A1X6P1X4</accession>
<feature type="region of interest" description="Disordered" evidence="3">
    <location>
        <begin position="367"/>
        <end position="402"/>
    </location>
</feature>
<gene>
    <name evidence="5" type="ORF">BU14_0268s0027</name>
</gene>
<evidence type="ECO:0000259" key="4">
    <source>
        <dbReference type="PROSITE" id="PS51017"/>
    </source>
</evidence>
<sequence>MEYLSTPDASRGWLPNGTPGTGAATGLAPATRQAHIRDSFQSLFCPSLDVPSLGSGTVVPSPSLLGPRFTAPTPVLSTAVPIVVRGGSAAAVCPPTGAPSGVPTAVAPASAGAMDVPPSPARPDAVLSSPFLRQAAKDAVVREYQNTYLGDPSSAGGHMRFGLPSPAWSVLLPSTPGVGRPPPVPTPMARGFHPGVGAPAGPLPPPPPKRKARTPDPATAVASSPVKEEGANGSGQSVAKPLASPPGASPEHPEALSSAEGATTAAVVDGTQMAVGATAPRIPGDGAAPDAEAKLAGSAPLSMAVPNMPNMPAPYAAMMYGAPGLGMYMPSASMAAQMQQFQHWQQMYQQSASVGLYPTVPNAMVPPQPGQFSAAASALPAKETQEERKNREESEKETLTREFKKKTREAALLRFRQKRRDRKFGKLVRYTVRKALADGRPRVKGRFVKMADDAPGGGSSASVPMDSSDSADGSPSMTSADVGSLSLPRRASAGALGSAARGKARCASVSSR</sequence>
<dbReference type="InterPro" id="IPR045281">
    <property type="entry name" value="CONSTANS-like"/>
</dbReference>
<keyword evidence="6" id="KW-1185">Reference proteome</keyword>
<proteinExistence type="predicted"/>
<dbReference type="AlphaFoldDB" id="A0A1X6P1X4"/>
<dbReference type="EMBL" id="KV918931">
    <property type="protein sequence ID" value="OSX74786.1"/>
    <property type="molecule type" value="Genomic_DNA"/>
</dbReference>
<feature type="compositionally biased region" description="Low complexity" evidence="3">
    <location>
        <begin position="489"/>
        <end position="501"/>
    </location>
</feature>
<feature type="compositionally biased region" description="Basic and acidic residues" evidence="3">
    <location>
        <begin position="383"/>
        <end position="402"/>
    </location>
</feature>
<dbReference type="OrthoDB" id="6002at2759"/>
<feature type="compositionally biased region" description="Low complexity" evidence="3">
    <location>
        <begin position="17"/>
        <end position="30"/>
    </location>
</feature>
<dbReference type="PANTHER" id="PTHR31319">
    <property type="entry name" value="ZINC FINGER PROTEIN CONSTANS-LIKE 4"/>
    <property type="match status" value="1"/>
</dbReference>
<dbReference type="Proteomes" id="UP000218209">
    <property type="component" value="Unassembled WGS sequence"/>
</dbReference>
<dbReference type="InterPro" id="IPR010402">
    <property type="entry name" value="CCT_domain"/>
</dbReference>
<evidence type="ECO:0000256" key="1">
    <source>
        <dbReference type="ARBA" id="ARBA00004123"/>
    </source>
</evidence>
<evidence type="ECO:0000313" key="5">
    <source>
        <dbReference type="EMBL" id="OSX74786.1"/>
    </source>
</evidence>
<feature type="compositionally biased region" description="Low complexity" evidence="3">
    <location>
        <begin position="460"/>
        <end position="472"/>
    </location>
</feature>
<organism evidence="5 6">
    <name type="scientific">Porphyra umbilicalis</name>
    <name type="common">Purple laver</name>
    <name type="synonym">Red alga</name>
    <dbReference type="NCBI Taxonomy" id="2786"/>
    <lineage>
        <taxon>Eukaryota</taxon>
        <taxon>Rhodophyta</taxon>
        <taxon>Bangiophyceae</taxon>
        <taxon>Bangiales</taxon>
        <taxon>Bangiaceae</taxon>
        <taxon>Porphyra</taxon>
    </lineage>
</organism>
<keyword evidence="2" id="KW-0539">Nucleus</keyword>
<dbReference type="Pfam" id="PF06203">
    <property type="entry name" value="CCT"/>
    <property type="match status" value="1"/>
</dbReference>
<feature type="domain" description="CCT" evidence="4">
    <location>
        <begin position="408"/>
        <end position="450"/>
    </location>
</feature>
<feature type="region of interest" description="Disordered" evidence="3">
    <location>
        <begin position="447"/>
        <end position="512"/>
    </location>
</feature>
<protein>
    <recommendedName>
        <fullName evidence="4">CCT domain-containing protein</fullName>
    </recommendedName>
</protein>
<feature type="region of interest" description="Disordered" evidence="3">
    <location>
        <begin position="179"/>
        <end position="262"/>
    </location>
</feature>
<dbReference type="GO" id="GO:0005634">
    <property type="term" value="C:nucleus"/>
    <property type="evidence" value="ECO:0007669"/>
    <property type="project" value="UniProtKB-SubCell"/>
</dbReference>
<dbReference type="PANTHER" id="PTHR31319:SF39">
    <property type="entry name" value="ZINC FINGER PROTEIN CONSTANS-LIKE 1"/>
    <property type="match status" value="1"/>
</dbReference>